<gene>
    <name evidence="1" type="ORF">BpHYR1_006221</name>
</gene>
<evidence type="ECO:0000313" key="2">
    <source>
        <dbReference type="Proteomes" id="UP000276133"/>
    </source>
</evidence>
<organism evidence="1 2">
    <name type="scientific">Brachionus plicatilis</name>
    <name type="common">Marine rotifer</name>
    <name type="synonym">Brachionus muelleri</name>
    <dbReference type="NCBI Taxonomy" id="10195"/>
    <lineage>
        <taxon>Eukaryota</taxon>
        <taxon>Metazoa</taxon>
        <taxon>Spiralia</taxon>
        <taxon>Gnathifera</taxon>
        <taxon>Rotifera</taxon>
        <taxon>Eurotatoria</taxon>
        <taxon>Monogononta</taxon>
        <taxon>Pseudotrocha</taxon>
        <taxon>Ploima</taxon>
        <taxon>Brachionidae</taxon>
        <taxon>Brachionus</taxon>
    </lineage>
</organism>
<protein>
    <submittedName>
        <fullName evidence="1">Uncharacterized protein</fullName>
    </submittedName>
</protein>
<name>A0A3M7S8L5_BRAPC</name>
<reference evidence="1 2" key="1">
    <citation type="journal article" date="2018" name="Sci. Rep.">
        <title>Genomic signatures of local adaptation to the degree of environmental predictability in rotifers.</title>
        <authorList>
            <person name="Franch-Gras L."/>
            <person name="Hahn C."/>
            <person name="Garcia-Roger E.M."/>
            <person name="Carmona M.J."/>
            <person name="Serra M."/>
            <person name="Gomez A."/>
        </authorList>
    </citation>
    <scope>NUCLEOTIDE SEQUENCE [LARGE SCALE GENOMIC DNA]</scope>
    <source>
        <strain evidence="1">HYR1</strain>
    </source>
</reference>
<comment type="caution">
    <text evidence="1">The sequence shown here is derived from an EMBL/GenBank/DDBJ whole genome shotgun (WGS) entry which is preliminary data.</text>
</comment>
<dbReference type="Proteomes" id="UP000276133">
    <property type="component" value="Unassembled WGS sequence"/>
</dbReference>
<accession>A0A3M7S8L5</accession>
<evidence type="ECO:0000313" key="1">
    <source>
        <dbReference type="EMBL" id="RNA31987.1"/>
    </source>
</evidence>
<keyword evidence="2" id="KW-1185">Reference proteome</keyword>
<dbReference type="AlphaFoldDB" id="A0A3M7S8L5"/>
<proteinExistence type="predicted"/>
<dbReference type="EMBL" id="REGN01001872">
    <property type="protein sequence ID" value="RNA31987.1"/>
    <property type="molecule type" value="Genomic_DNA"/>
</dbReference>
<sequence length="108" mass="12540">MRKQLTIDEHVEQKDDTGKFNIVRVYIDQIVHVLFEWQMVGLLVQNTFVDQMLFGHVWLFNLAFFDQKNCIEHSVETAATCGSRPVAQQANFGKYLRVKGLYGLVYVT</sequence>